<dbReference type="SUPFAM" id="SSF58113">
    <property type="entry name" value="Apolipoprotein A-I"/>
    <property type="match status" value="1"/>
</dbReference>
<evidence type="ECO:0000313" key="2">
    <source>
        <dbReference type="EMBL" id="CAL1616759.1"/>
    </source>
</evidence>
<sequence>MGMTRGNSEETQRKLRGNSEETQRKLRGNSEETQRKLRGNSEETQRKLRGNSEETQNGGVLSCSQADIVCTLPGHSIPQTPALSLCAHPWGGWIKTQGKTRKQGDKSQPRLPRCPGVSCRGKRVDPGEDVESEMDAGDASSSSAESVSVAGGSGRQQTVIQTVTQTALKGSTG</sequence>
<dbReference type="Proteomes" id="UP001497482">
    <property type="component" value="Chromosome 9"/>
</dbReference>
<proteinExistence type="predicted"/>
<keyword evidence="3" id="KW-1185">Reference proteome</keyword>
<organism evidence="2 3">
    <name type="scientific">Knipowitschia caucasica</name>
    <name type="common">Caucasian dwarf goby</name>
    <name type="synonym">Pomatoschistus caucasicus</name>
    <dbReference type="NCBI Taxonomy" id="637954"/>
    <lineage>
        <taxon>Eukaryota</taxon>
        <taxon>Metazoa</taxon>
        <taxon>Chordata</taxon>
        <taxon>Craniata</taxon>
        <taxon>Vertebrata</taxon>
        <taxon>Euteleostomi</taxon>
        <taxon>Actinopterygii</taxon>
        <taxon>Neopterygii</taxon>
        <taxon>Teleostei</taxon>
        <taxon>Neoteleostei</taxon>
        <taxon>Acanthomorphata</taxon>
        <taxon>Gobiaria</taxon>
        <taxon>Gobiiformes</taxon>
        <taxon>Gobioidei</taxon>
        <taxon>Gobiidae</taxon>
        <taxon>Gobiinae</taxon>
        <taxon>Knipowitschia</taxon>
    </lineage>
</organism>
<gene>
    <name evidence="2" type="ORF">KC01_LOCUS42468</name>
</gene>
<dbReference type="AlphaFoldDB" id="A0AAV2MUE6"/>
<feature type="region of interest" description="Disordered" evidence="1">
    <location>
        <begin position="96"/>
        <end position="158"/>
    </location>
</feature>
<protein>
    <submittedName>
        <fullName evidence="2">Uncharacterized protein</fullName>
    </submittedName>
</protein>
<dbReference type="EMBL" id="OZ035831">
    <property type="protein sequence ID" value="CAL1616759.1"/>
    <property type="molecule type" value="Genomic_DNA"/>
</dbReference>
<dbReference type="Gene3D" id="1.20.120.20">
    <property type="entry name" value="Apolipoprotein"/>
    <property type="match status" value="1"/>
</dbReference>
<accession>A0AAV2MUE6</accession>
<feature type="compositionally biased region" description="Basic and acidic residues" evidence="1">
    <location>
        <begin position="7"/>
        <end position="52"/>
    </location>
</feature>
<feature type="compositionally biased region" description="Acidic residues" evidence="1">
    <location>
        <begin position="127"/>
        <end position="136"/>
    </location>
</feature>
<evidence type="ECO:0000313" key="3">
    <source>
        <dbReference type="Proteomes" id="UP001497482"/>
    </source>
</evidence>
<feature type="compositionally biased region" description="Low complexity" evidence="1">
    <location>
        <begin position="137"/>
        <end position="158"/>
    </location>
</feature>
<feature type="region of interest" description="Disordered" evidence="1">
    <location>
        <begin position="1"/>
        <end position="60"/>
    </location>
</feature>
<name>A0AAV2MUE6_KNICA</name>
<evidence type="ECO:0000256" key="1">
    <source>
        <dbReference type="SAM" id="MobiDB-lite"/>
    </source>
</evidence>
<reference evidence="2 3" key="1">
    <citation type="submission" date="2024-04" db="EMBL/GenBank/DDBJ databases">
        <authorList>
            <person name="Waldvogel A.-M."/>
            <person name="Schoenle A."/>
        </authorList>
    </citation>
    <scope>NUCLEOTIDE SEQUENCE [LARGE SCALE GENOMIC DNA]</scope>
</reference>